<reference evidence="2" key="1">
    <citation type="submission" date="2022-09" db="EMBL/GenBank/DDBJ databases">
        <title>Novosphingobium sp. Nov., a polycyclic aromatic hydrocarbon-degrading bacterium isolated form mangrove sediments in HongKong.</title>
        <authorList>
            <person name="Hu Z."/>
        </authorList>
    </citation>
    <scope>NUCLEOTIDE SEQUENCE</scope>
    <source>
        <strain evidence="2">HK4-1</strain>
    </source>
</reference>
<dbReference type="RefSeq" id="WP_260042946.1">
    <property type="nucleotide sequence ID" value="NZ_JANZXA010000001.1"/>
</dbReference>
<sequence>MSLAARQSQFILALMSDDAPLPETWQERQRKGYEVYRNAYRARLIAALEETYPRTARLVGDEAFRAAAAHHLITYPPTSWTLDDAGRGFALTVETLFPRDPEVAELAWIEWAMQTAFTTRDTRPLDGSGLVAATASFGDEAWQDLRLRFVPGLAVRQVGHDCMELWHLLGDEADLRAARALPPLSEAQGCVVWREGLRATFTMIDAAEARTLEAMIEDASYDAACDILIAAMGEERALSFAGAMLARWIANGWVGAIAP</sequence>
<evidence type="ECO:0000313" key="3">
    <source>
        <dbReference type="Proteomes" id="UP001165583"/>
    </source>
</evidence>
<dbReference type="InterPro" id="IPR044922">
    <property type="entry name" value="DUF2063_N_sf"/>
</dbReference>
<dbReference type="Pfam" id="PF09836">
    <property type="entry name" value="DUF2063"/>
    <property type="match status" value="1"/>
</dbReference>
<accession>A0ABT2HZE3</accession>
<dbReference type="EMBL" id="JANZXA010000001">
    <property type="protein sequence ID" value="MCT2397923.1"/>
    <property type="molecule type" value="Genomic_DNA"/>
</dbReference>
<dbReference type="GO" id="GO:0003677">
    <property type="term" value="F:DNA binding"/>
    <property type="evidence" value="ECO:0007669"/>
    <property type="project" value="UniProtKB-KW"/>
</dbReference>
<evidence type="ECO:0000259" key="1">
    <source>
        <dbReference type="Pfam" id="PF09836"/>
    </source>
</evidence>
<protein>
    <submittedName>
        <fullName evidence="2">DNA-binding domain-containing protein</fullName>
    </submittedName>
</protein>
<dbReference type="Gene3D" id="1.10.150.690">
    <property type="entry name" value="DUF2063"/>
    <property type="match status" value="1"/>
</dbReference>
<evidence type="ECO:0000313" key="2">
    <source>
        <dbReference type="EMBL" id="MCT2397923.1"/>
    </source>
</evidence>
<organism evidence="2 3">
    <name type="scientific">Novosphingobium mangrovi</name>
    <name type="common">ex Huang et al. 2023</name>
    <dbReference type="NCBI Taxonomy" id="2976432"/>
    <lineage>
        <taxon>Bacteria</taxon>
        <taxon>Pseudomonadati</taxon>
        <taxon>Pseudomonadota</taxon>
        <taxon>Alphaproteobacteria</taxon>
        <taxon>Sphingomonadales</taxon>
        <taxon>Sphingomonadaceae</taxon>
        <taxon>Novosphingobium</taxon>
    </lineage>
</organism>
<proteinExistence type="predicted"/>
<comment type="caution">
    <text evidence="2">The sequence shown here is derived from an EMBL/GenBank/DDBJ whole genome shotgun (WGS) entry which is preliminary data.</text>
</comment>
<name>A0ABT2HZE3_9SPHN</name>
<gene>
    <name evidence="2" type="ORF">NZK81_00020</name>
</gene>
<keyword evidence="3" id="KW-1185">Reference proteome</keyword>
<feature type="domain" description="Putative DNA-binding" evidence="1">
    <location>
        <begin position="6"/>
        <end position="90"/>
    </location>
</feature>
<dbReference type="Proteomes" id="UP001165583">
    <property type="component" value="Unassembled WGS sequence"/>
</dbReference>
<keyword evidence="2" id="KW-0238">DNA-binding</keyword>
<dbReference type="InterPro" id="IPR018640">
    <property type="entry name" value="DUF2063"/>
</dbReference>